<dbReference type="SUPFAM" id="SSF48452">
    <property type="entry name" value="TPR-like"/>
    <property type="match status" value="1"/>
</dbReference>
<comment type="similarity">
    <text evidence="2">Belongs to the SusD family.</text>
</comment>
<feature type="domain" description="RagB/SusD" evidence="6">
    <location>
        <begin position="325"/>
        <end position="457"/>
    </location>
</feature>
<evidence type="ECO:0000313" key="8">
    <source>
        <dbReference type="EMBL" id="MBD1421205.1"/>
    </source>
</evidence>
<dbReference type="Proteomes" id="UP000651112">
    <property type="component" value="Unassembled WGS sequence"/>
</dbReference>
<comment type="subcellular location">
    <subcellularLocation>
        <location evidence="1">Cell outer membrane</location>
    </subcellularLocation>
</comment>
<comment type="caution">
    <text evidence="8">The sequence shown here is derived from an EMBL/GenBank/DDBJ whole genome shotgun (WGS) entry which is preliminary data.</text>
</comment>
<keyword evidence="5" id="KW-0998">Cell outer membrane</keyword>
<evidence type="ECO:0000256" key="3">
    <source>
        <dbReference type="ARBA" id="ARBA00022729"/>
    </source>
</evidence>
<evidence type="ECO:0000256" key="2">
    <source>
        <dbReference type="ARBA" id="ARBA00006275"/>
    </source>
</evidence>
<dbReference type="Gene3D" id="1.25.40.390">
    <property type="match status" value="1"/>
</dbReference>
<organism evidence="8 9">
    <name type="scientific">Sphingobacterium chuzhouense</name>
    <dbReference type="NCBI Taxonomy" id="1742264"/>
    <lineage>
        <taxon>Bacteria</taxon>
        <taxon>Pseudomonadati</taxon>
        <taxon>Bacteroidota</taxon>
        <taxon>Sphingobacteriia</taxon>
        <taxon>Sphingobacteriales</taxon>
        <taxon>Sphingobacteriaceae</taxon>
        <taxon>Sphingobacterium</taxon>
    </lineage>
</organism>
<proteinExistence type="inferred from homology"/>
<dbReference type="RefSeq" id="WP_190312993.1">
    <property type="nucleotide sequence ID" value="NZ_JACNYL010000002.1"/>
</dbReference>
<keyword evidence="9" id="KW-1185">Reference proteome</keyword>
<evidence type="ECO:0000256" key="1">
    <source>
        <dbReference type="ARBA" id="ARBA00004442"/>
    </source>
</evidence>
<protein>
    <submittedName>
        <fullName evidence="8">RagB/SusD family nutrient uptake outer membrane protein</fullName>
    </submittedName>
</protein>
<reference evidence="8 9" key="1">
    <citation type="submission" date="2020-08" db="EMBL/GenBank/DDBJ databases">
        <title>Sphingobacterium sp. DN00404 isolated from aquaculture water.</title>
        <authorList>
            <person name="Zhang M."/>
        </authorList>
    </citation>
    <scope>NUCLEOTIDE SEQUENCE [LARGE SCALE GENOMIC DNA]</scope>
    <source>
        <strain evidence="8 9">KCTC 42746</strain>
    </source>
</reference>
<dbReference type="InterPro" id="IPR012944">
    <property type="entry name" value="SusD_RagB_dom"/>
</dbReference>
<dbReference type="PROSITE" id="PS51257">
    <property type="entry name" value="PROKAR_LIPOPROTEIN"/>
    <property type="match status" value="1"/>
</dbReference>
<feature type="domain" description="SusD-like N-terminal" evidence="7">
    <location>
        <begin position="19"/>
        <end position="220"/>
    </location>
</feature>
<evidence type="ECO:0000259" key="7">
    <source>
        <dbReference type="Pfam" id="PF14322"/>
    </source>
</evidence>
<evidence type="ECO:0000313" key="9">
    <source>
        <dbReference type="Proteomes" id="UP000651112"/>
    </source>
</evidence>
<dbReference type="InterPro" id="IPR033985">
    <property type="entry name" value="SusD-like_N"/>
</dbReference>
<evidence type="ECO:0000256" key="5">
    <source>
        <dbReference type="ARBA" id="ARBA00023237"/>
    </source>
</evidence>
<accession>A0ABR7XPV5</accession>
<evidence type="ECO:0000259" key="6">
    <source>
        <dbReference type="Pfam" id="PF07980"/>
    </source>
</evidence>
<gene>
    <name evidence="8" type="ORF">H8B21_06425</name>
</gene>
<dbReference type="EMBL" id="JACNYL010000002">
    <property type="protein sequence ID" value="MBD1421205.1"/>
    <property type="molecule type" value="Genomic_DNA"/>
</dbReference>
<evidence type="ECO:0000256" key="4">
    <source>
        <dbReference type="ARBA" id="ARBA00023136"/>
    </source>
</evidence>
<name>A0ABR7XPV5_9SPHI</name>
<keyword evidence="4" id="KW-0472">Membrane</keyword>
<dbReference type="InterPro" id="IPR011990">
    <property type="entry name" value="TPR-like_helical_dom_sf"/>
</dbReference>
<keyword evidence="3" id="KW-0732">Signal</keyword>
<dbReference type="Pfam" id="PF14322">
    <property type="entry name" value="SusD-like_3"/>
    <property type="match status" value="1"/>
</dbReference>
<dbReference type="Pfam" id="PF07980">
    <property type="entry name" value="SusD_RagB"/>
    <property type="match status" value="1"/>
</dbReference>
<sequence length="459" mass="52864">MKKILFFTLITFSISSCTDYLEVKTYGKAIPKTSEEFSALLHTHLNDIDYGADHVLIENASALVSMESITDNFSVALTMPAGTVLPKYIGDMLGGNSGSNKQRRYELLYAVVRDANIIINNMPSVEHTDEQNVMGTAYAMRAIAYYHLLREFCEPYESDEQLGLPIVRDFDMEERPLRSNYGMTRTFIEDDFKSALSFAVSDEIYRYTEDVVKAYQTRFYFWTKQWDKAAPLAKEIVSDYPLAEGQAYTTMIQARNEKTGNVLFRSYLFPGNQDQAFTDAQRVIKTRPLTKEFVDLFEERNRDIRHALYFDNKRLTQKMLSGKVRSAEFQLVLAECYAHLGQHDLALEAVNTLRSMRIANYVDYSLETLPAVDLSALIKVDAEGKLLTPLMQLILRERRKELFAEGDRFFELKRNGRPTFWAASNGLKYTTEEYMYTFPLPRIDVELIPGLIQNEGYQF</sequence>